<feature type="active site" description="Proton acceptor" evidence="4">
    <location>
        <position position="386"/>
    </location>
</feature>
<dbReference type="AlphaFoldDB" id="A0A9P7RTH4"/>
<protein>
    <recommendedName>
        <fullName evidence="6">Choline/carnitine acyltransferase domain-containing protein</fullName>
    </recommendedName>
</protein>
<dbReference type="Proteomes" id="UP001049176">
    <property type="component" value="Chromosome 7"/>
</dbReference>
<evidence type="ECO:0000313" key="8">
    <source>
        <dbReference type="Proteomes" id="UP001049176"/>
    </source>
</evidence>
<dbReference type="KEGG" id="more:E1B28_011154"/>
<keyword evidence="3 5" id="KW-0012">Acyltransferase</keyword>
<dbReference type="EMBL" id="CM032187">
    <property type="protein sequence ID" value="KAG7089469.1"/>
    <property type="molecule type" value="Genomic_DNA"/>
</dbReference>
<dbReference type="OrthoDB" id="240216at2759"/>
<organism evidence="7 8">
    <name type="scientific">Marasmius oreades</name>
    <name type="common">fairy-ring Marasmius</name>
    <dbReference type="NCBI Taxonomy" id="181124"/>
    <lineage>
        <taxon>Eukaryota</taxon>
        <taxon>Fungi</taxon>
        <taxon>Dikarya</taxon>
        <taxon>Basidiomycota</taxon>
        <taxon>Agaricomycotina</taxon>
        <taxon>Agaricomycetes</taxon>
        <taxon>Agaricomycetidae</taxon>
        <taxon>Agaricales</taxon>
        <taxon>Marasmiineae</taxon>
        <taxon>Marasmiaceae</taxon>
        <taxon>Marasmius</taxon>
    </lineage>
</organism>
<dbReference type="GeneID" id="66080229"/>
<feature type="domain" description="Choline/carnitine acyltransferase" evidence="6">
    <location>
        <begin position="47"/>
        <end position="624"/>
    </location>
</feature>
<evidence type="ECO:0000259" key="6">
    <source>
        <dbReference type="Pfam" id="PF00755"/>
    </source>
</evidence>
<accession>A0A9P7RTH4</accession>
<evidence type="ECO:0000256" key="5">
    <source>
        <dbReference type="RuleBase" id="RU003801"/>
    </source>
</evidence>
<comment type="caution">
    <text evidence="7">The sequence shown here is derived from an EMBL/GenBank/DDBJ whole genome shotgun (WGS) entry which is preliminary data.</text>
</comment>
<evidence type="ECO:0000256" key="4">
    <source>
        <dbReference type="PIRSR" id="PIRSR600542-1"/>
    </source>
</evidence>
<keyword evidence="2 5" id="KW-0808">Transferase</keyword>
<proteinExistence type="inferred from homology"/>
<evidence type="ECO:0000256" key="1">
    <source>
        <dbReference type="ARBA" id="ARBA00005232"/>
    </source>
</evidence>
<dbReference type="RefSeq" id="XP_043005939.1">
    <property type="nucleotide sequence ID" value="XM_043156154.1"/>
</dbReference>
<evidence type="ECO:0000256" key="3">
    <source>
        <dbReference type="ARBA" id="ARBA00023315"/>
    </source>
</evidence>
<dbReference type="InterPro" id="IPR023213">
    <property type="entry name" value="CAT-like_dom_sf"/>
</dbReference>
<dbReference type="Gene3D" id="3.30.559.70">
    <property type="entry name" value="Choline/Carnitine o-acyltransferase, domain 2"/>
    <property type="match status" value="1"/>
</dbReference>
<dbReference type="InterPro" id="IPR042231">
    <property type="entry name" value="Cho/carn_acyl_trans_2"/>
</dbReference>
<sequence>MHRWTILKISSQTNLKMRPMFHVRRNRSAFPPGGVNAPVSRPLLPRLPVPDLRKTLDKYLKSLEPFLQEEAAREGKPFKDAFALRVKWADDLFSGIGKVCQERLVELDRHSPSNWLDDNFWLKTYLEWRAPLLINSNWWLALHDDDQYTPPAVVGTGHTEWQMQRAAWLVHRTLEFKDKQECYPDATRTGIWLQENLAKMFNLARIPKHNCDILSPIAPISDPSAQSITVVVNDWFYSLRVYEPQSTTKNPVLCRPEVILTRLHAIVNDARTRPGTAPPIGVLSSDDRDSWASNLDHLFSLSQKNRDTHRAIVSSVMSLSLDSETYTILSNSLSTLPPPSRTTQQGLDSHLHFIRSVPSNVSNRFFDKPYTLIVDPSGRAGIMGEHSFCDALIPSMVAEFSIVQGVDQDFISSQSQSQPLSVSGWARLDWEIDFEISSACEKARTNAVKLIENSDNSVLWFEHYGSDWIKGQAELSPDAYVQIALQLAWYRTRGTFTATYETALTRMFDKGRTETIRTLSTDSRAFVLAMDDSLVNTESKYVLLKRAIQTHTRLTREAATGRGIDRHLLGLQNMLRGGERAELFDDVLFSRSQEWRLSTSGLSAGHFFRGTGFGAAYEDGYGINCESLTRFHPITSQLLTCFDFVQDLVAPEMVKFGIESKNSSPYTSTERFKIAIFRAMTDIQSICSANLKPSSKL</sequence>
<reference evidence="7" key="1">
    <citation type="journal article" date="2021" name="Genome Biol. Evol.">
        <title>The assembled and annotated genome of the fairy-ring fungus Marasmius oreades.</title>
        <authorList>
            <person name="Hiltunen M."/>
            <person name="Ament-Velasquez S.L."/>
            <person name="Johannesson H."/>
        </authorList>
    </citation>
    <scope>NUCLEOTIDE SEQUENCE</scope>
    <source>
        <strain evidence="7">03SP1</strain>
    </source>
</reference>
<name>A0A9P7RTH4_9AGAR</name>
<dbReference type="SUPFAM" id="SSF52777">
    <property type="entry name" value="CoA-dependent acyltransferases"/>
    <property type="match status" value="2"/>
</dbReference>
<dbReference type="InterPro" id="IPR039551">
    <property type="entry name" value="Cho/carn_acyl_trans"/>
</dbReference>
<gene>
    <name evidence="7" type="ORF">E1B28_011154</name>
</gene>
<evidence type="ECO:0000256" key="2">
    <source>
        <dbReference type="ARBA" id="ARBA00022679"/>
    </source>
</evidence>
<dbReference type="Gene3D" id="3.30.559.10">
    <property type="entry name" value="Chloramphenicol acetyltransferase-like domain"/>
    <property type="match status" value="1"/>
</dbReference>
<dbReference type="PANTHER" id="PTHR22589">
    <property type="entry name" value="CARNITINE O-ACYLTRANSFERASE"/>
    <property type="match status" value="1"/>
</dbReference>
<dbReference type="GO" id="GO:0016746">
    <property type="term" value="F:acyltransferase activity"/>
    <property type="evidence" value="ECO:0007669"/>
    <property type="project" value="UniProtKB-KW"/>
</dbReference>
<keyword evidence="8" id="KW-1185">Reference proteome</keyword>
<dbReference type="PROSITE" id="PS00440">
    <property type="entry name" value="ACYLTRANSF_C_2"/>
    <property type="match status" value="1"/>
</dbReference>
<evidence type="ECO:0000313" key="7">
    <source>
        <dbReference type="EMBL" id="KAG7089469.1"/>
    </source>
</evidence>
<dbReference type="PANTHER" id="PTHR22589:SF107">
    <property type="entry name" value="CHOLINE_CARNITINE ACYLTRANSFERASE DOMAIN-CONTAINING PROTEIN"/>
    <property type="match status" value="1"/>
</dbReference>
<comment type="similarity">
    <text evidence="1 5">Belongs to the carnitine/choline acetyltransferase family.</text>
</comment>
<dbReference type="Pfam" id="PF00755">
    <property type="entry name" value="Carn_acyltransf"/>
    <property type="match status" value="1"/>
</dbReference>
<dbReference type="InterPro" id="IPR000542">
    <property type="entry name" value="Carn_acyl_trans"/>
</dbReference>